<comment type="caution">
    <text evidence="9">The sequence shown here is derived from an EMBL/GenBank/DDBJ whole genome shotgun (WGS) entry which is preliminary data.</text>
</comment>
<dbReference type="SUPFAM" id="SSF53649">
    <property type="entry name" value="Alkaline phosphatase-like"/>
    <property type="match status" value="1"/>
</dbReference>
<dbReference type="Pfam" id="PF00884">
    <property type="entry name" value="Sulfatase"/>
    <property type="match status" value="1"/>
</dbReference>
<dbReference type="GO" id="GO:0046872">
    <property type="term" value="F:metal ion binding"/>
    <property type="evidence" value="ECO:0007669"/>
    <property type="project" value="UniProtKB-KW"/>
</dbReference>
<evidence type="ECO:0000313" key="10">
    <source>
        <dbReference type="Proteomes" id="UP000827092"/>
    </source>
</evidence>
<name>A0AAV6UYU2_9ARAC</name>
<gene>
    <name evidence="9" type="ORF">JTE90_021891</name>
</gene>
<feature type="domain" description="Sulfatase N-terminal" evidence="8">
    <location>
        <begin position="23"/>
        <end position="345"/>
    </location>
</feature>
<dbReference type="AlphaFoldDB" id="A0AAV6UYU2"/>
<evidence type="ECO:0000313" key="9">
    <source>
        <dbReference type="EMBL" id="KAG8189389.1"/>
    </source>
</evidence>
<evidence type="ECO:0000256" key="7">
    <source>
        <dbReference type="SAM" id="SignalP"/>
    </source>
</evidence>
<accession>A0AAV6UYU2</accession>
<reference evidence="9 10" key="1">
    <citation type="journal article" date="2022" name="Nat. Ecol. Evol.">
        <title>A masculinizing supergene underlies an exaggerated male reproductive morph in a spider.</title>
        <authorList>
            <person name="Hendrickx F."/>
            <person name="De Corte Z."/>
            <person name="Sonet G."/>
            <person name="Van Belleghem S.M."/>
            <person name="Kostlbacher S."/>
            <person name="Vangestel C."/>
        </authorList>
    </citation>
    <scope>NUCLEOTIDE SEQUENCE [LARGE SCALE GENOMIC DNA]</scope>
    <source>
        <strain evidence="9">W744_W776</strain>
    </source>
</reference>
<dbReference type="PROSITE" id="PS00523">
    <property type="entry name" value="SULFATASE_1"/>
    <property type="match status" value="1"/>
</dbReference>
<comment type="similarity">
    <text evidence="2">Belongs to the sulfatase family.</text>
</comment>
<dbReference type="CDD" id="cd16029">
    <property type="entry name" value="4-S"/>
    <property type="match status" value="1"/>
</dbReference>
<evidence type="ECO:0000256" key="5">
    <source>
        <dbReference type="ARBA" id="ARBA00022837"/>
    </source>
</evidence>
<evidence type="ECO:0000256" key="3">
    <source>
        <dbReference type="ARBA" id="ARBA00022723"/>
    </source>
</evidence>
<feature type="signal peptide" evidence="7">
    <location>
        <begin position="1"/>
        <end position="19"/>
    </location>
</feature>
<protein>
    <recommendedName>
        <fullName evidence="8">Sulfatase N-terminal domain-containing protein</fullName>
    </recommendedName>
</protein>
<comment type="cofactor">
    <cofactor evidence="1">
        <name>Ca(2+)</name>
        <dbReference type="ChEBI" id="CHEBI:29108"/>
    </cofactor>
</comment>
<dbReference type="InterPro" id="IPR000917">
    <property type="entry name" value="Sulfatase_N"/>
</dbReference>
<keyword evidence="5" id="KW-0106">Calcium</keyword>
<keyword evidence="6" id="KW-0325">Glycoprotein</keyword>
<dbReference type="InterPro" id="IPR024607">
    <property type="entry name" value="Sulfatase_CS"/>
</dbReference>
<evidence type="ECO:0000256" key="4">
    <source>
        <dbReference type="ARBA" id="ARBA00022801"/>
    </source>
</evidence>
<dbReference type="EMBL" id="JAFNEN010000217">
    <property type="protein sequence ID" value="KAG8189389.1"/>
    <property type="molecule type" value="Genomic_DNA"/>
</dbReference>
<dbReference type="Gene3D" id="3.40.720.10">
    <property type="entry name" value="Alkaline Phosphatase, subunit A"/>
    <property type="match status" value="1"/>
</dbReference>
<organism evidence="9 10">
    <name type="scientific">Oedothorax gibbosus</name>
    <dbReference type="NCBI Taxonomy" id="931172"/>
    <lineage>
        <taxon>Eukaryota</taxon>
        <taxon>Metazoa</taxon>
        <taxon>Ecdysozoa</taxon>
        <taxon>Arthropoda</taxon>
        <taxon>Chelicerata</taxon>
        <taxon>Arachnida</taxon>
        <taxon>Araneae</taxon>
        <taxon>Araneomorphae</taxon>
        <taxon>Entelegynae</taxon>
        <taxon>Araneoidea</taxon>
        <taxon>Linyphiidae</taxon>
        <taxon>Erigoninae</taxon>
        <taxon>Oedothorax</taxon>
    </lineage>
</organism>
<dbReference type="PANTHER" id="PTHR10342">
    <property type="entry name" value="ARYLSULFATASE"/>
    <property type="match status" value="1"/>
</dbReference>
<evidence type="ECO:0000256" key="6">
    <source>
        <dbReference type="ARBA" id="ARBA00023180"/>
    </source>
</evidence>
<evidence type="ECO:0000256" key="1">
    <source>
        <dbReference type="ARBA" id="ARBA00001913"/>
    </source>
</evidence>
<keyword evidence="3" id="KW-0479">Metal-binding</keyword>
<proteinExistence type="inferred from homology"/>
<keyword evidence="10" id="KW-1185">Reference proteome</keyword>
<dbReference type="GO" id="GO:0008484">
    <property type="term" value="F:sulfuric ester hydrolase activity"/>
    <property type="evidence" value="ECO:0007669"/>
    <property type="project" value="InterPro"/>
</dbReference>
<dbReference type="InterPro" id="IPR047115">
    <property type="entry name" value="ARSB"/>
</dbReference>
<evidence type="ECO:0000256" key="2">
    <source>
        <dbReference type="ARBA" id="ARBA00008779"/>
    </source>
</evidence>
<dbReference type="PANTHER" id="PTHR10342:SF273">
    <property type="entry name" value="RE14504P"/>
    <property type="match status" value="1"/>
</dbReference>
<feature type="chain" id="PRO_5043630535" description="Sulfatase N-terminal domain-containing protein" evidence="7">
    <location>
        <begin position="20"/>
        <end position="500"/>
    </location>
</feature>
<evidence type="ECO:0000259" key="8">
    <source>
        <dbReference type="Pfam" id="PF00884"/>
    </source>
</evidence>
<keyword evidence="7" id="KW-0732">Signal</keyword>
<keyword evidence="4" id="KW-0378">Hydrolase</keyword>
<dbReference type="InterPro" id="IPR017850">
    <property type="entry name" value="Alkaline_phosphatase_core_sf"/>
</dbReference>
<sequence length="500" mass="57046">MKGCASILILVTFLYFTNGKKQPHIVFVVADDLGWNDVSWHNSKLFTPNLEALARQGVILNQSYVQPICTPSRVAFMTGYYPYKVGRQNHVLHPLVPTGVPLRFSFISEKLREVGYSTHAIGKWHLGYCNLSYTPTYRGFDSFFGFYNGALDYYTHTRSSRQKPPNIKWNEPFMQFGFDLRNNTKVSRRYNGVYSTRLLSEVAKELISSQSPELPLYLFLSFQSVHSPLQVPKVYEDLYRHIRDEKRRKYSGMVTAMDTAVGVVVEALKTYGFWKDCVFVFTTDNGGQTVSGGNNWPLRGNKGTMWEGGTRALTFIHSSYLKKKGYVNDKLFHAVDWFPTLLSIALGNPVAGIDGVDQWNVISHDEEAVRNEIVYNIYDLDEPKAAIRKGDYKLIQGFPGKPSDWIAPSDGSLTQSIYSRMKKFDTLNNTRDSVRLYNVKKDPLERYNLAKKLPQKVKRLLSRLKELKRFMVPADDPSTDEGGEPNLWGGHFSPGWCIAK</sequence>
<dbReference type="Proteomes" id="UP000827092">
    <property type="component" value="Unassembled WGS sequence"/>
</dbReference>
<dbReference type="Gene3D" id="3.30.1120.10">
    <property type="match status" value="1"/>
</dbReference>
<dbReference type="PROSITE" id="PS00149">
    <property type="entry name" value="SULFATASE_2"/>
    <property type="match status" value="1"/>
</dbReference>